<protein>
    <submittedName>
        <fullName evidence="1">Uncharacterized protein</fullName>
    </submittedName>
</protein>
<evidence type="ECO:0000313" key="1">
    <source>
        <dbReference type="EMBL" id="SFM41530.1"/>
    </source>
</evidence>
<dbReference type="EMBL" id="FOTK01000030">
    <property type="protein sequence ID" value="SFM41530.1"/>
    <property type="molecule type" value="Genomic_DNA"/>
</dbReference>
<name>A0A1I4QP91_9HYPH</name>
<dbReference type="AlphaFoldDB" id="A0A1I4QP91"/>
<organism evidence="1 2">
    <name type="scientific">Methylobacterium pseudosasicola</name>
    <dbReference type="NCBI Taxonomy" id="582667"/>
    <lineage>
        <taxon>Bacteria</taxon>
        <taxon>Pseudomonadati</taxon>
        <taxon>Pseudomonadota</taxon>
        <taxon>Alphaproteobacteria</taxon>
        <taxon>Hyphomicrobiales</taxon>
        <taxon>Methylobacteriaceae</taxon>
        <taxon>Methylobacterium</taxon>
    </lineage>
</organism>
<dbReference type="RefSeq" id="WP_092044545.1">
    <property type="nucleotide sequence ID" value="NZ_FOTK01000030.1"/>
</dbReference>
<gene>
    <name evidence="1" type="ORF">SAMN05192568_103081</name>
</gene>
<evidence type="ECO:0000313" key="2">
    <source>
        <dbReference type="Proteomes" id="UP000199048"/>
    </source>
</evidence>
<dbReference type="STRING" id="582667.SAMN05192568_103081"/>
<dbReference type="Proteomes" id="UP000199048">
    <property type="component" value="Unassembled WGS sequence"/>
</dbReference>
<keyword evidence="2" id="KW-1185">Reference proteome</keyword>
<proteinExistence type="predicted"/>
<accession>A0A1I4QP91</accession>
<reference evidence="2" key="1">
    <citation type="submission" date="2016-10" db="EMBL/GenBank/DDBJ databases">
        <authorList>
            <person name="Varghese N."/>
            <person name="Submissions S."/>
        </authorList>
    </citation>
    <scope>NUCLEOTIDE SEQUENCE [LARGE SCALE GENOMIC DNA]</scope>
    <source>
        <strain evidence="2">BL36</strain>
    </source>
</reference>
<sequence>MLVAATVFDAAQVGIGFYSASDVFTPGQMAGANMTFALLALGSRLVSQEKVSGNADATGGGA</sequence>